<dbReference type="RefSeq" id="WP_151902378.1">
    <property type="nucleotide sequence ID" value="NZ_CP045032.1"/>
</dbReference>
<protein>
    <submittedName>
        <fullName evidence="2">Copper chaperone CopZ</fullName>
    </submittedName>
</protein>
<accession>A0A5J6Z8M0</accession>
<dbReference type="InterPro" id="IPR006121">
    <property type="entry name" value="HMA_dom"/>
</dbReference>
<dbReference type="SUPFAM" id="SSF55008">
    <property type="entry name" value="HMA, heavy metal-associated domain"/>
    <property type="match status" value="1"/>
</dbReference>
<reference evidence="3" key="1">
    <citation type="submission" date="2019-10" db="EMBL/GenBank/DDBJ databases">
        <title>Complete genome sequence of Corynebacterium urogenitalis DSM 108747, isolated from the genital tract of a cow.</title>
        <authorList>
            <person name="Ruckert C."/>
            <person name="Ballas P."/>
            <person name="Wagener K."/>
            <person name="Drillich M."/>
            <person name="Kaempfer P."/>
            <person name="Busse H.-J."/>
            <person name="Ehling-Schulz M."/>
        </authorList>
    </citation>
    <scope>NUCLEOTIDE SEQUENCE [LARGE SCALE GENOMIC DNA]</scope>
    <source>
        <strain evidence="3">LMM 1652</strain>
    </source>
</reference>
<sequence>MSNTQSFTVEGMSCSHCENAIIKEVGKLEGVSGIHVSAQEGTLVIDSMGSASVADVISAVDEAGFDASAS</sequence>
<keyword evidence="3" id="KW-1185">Reference proteome</keyword>
<evidence type="ECO:0000313" key="3">
    <source>
        <dbReference type="Proteomes" id="UP000326711"/>
    </source>
</evidence>
<proteinExistence type="predicted"/>
<dbReference type="EMBL" id="CP045032">
    <property type="protein sequence ID" value="QFQ01957.1"/>
    <property type="molecule type" value="Genomic_DNA"/>
</dbReference>
<gene>
    <name evidence="2" type="primary">copZ</name>
    <name evidence="2" type="ORF">CUROG_02850</name>
</gene>
<dbReference type="Gene3D" id="3.30.70.100">
    <property type="match status" value="1"/>
</dbReference>
<name>A0A5J6Z8M0_9CORY</name>
<dbReference type="InterPro" id="IPR036163">
    <property type="entry name" value="HMA_dom_sf"/>
</dbReference>
<dbReference type="OrthoDB" id="9813965at2"/>
<dbReference type="Proteomes" id="UP000326711">
    <property type="component" value="Chromosome"/>
</dbReference>
<evidence type="ECO:0000259" key="1">
    <source>
        <dbReference type="PROSITE" id="PS50846"/>
    </source>
</evidence>
<dbReference type="Pfam" id="PF00403">
    <property type="entry name" value="HMA"/>
    <property type="match status" value="1"/>
</dbReference>
<feature type="domain" description="HMA" evidence="1">
    <location>
        <begin position="3"/>
        <end position="68"/>
    </location>
</feature>
<dbReference type="CDD" id="cd00371">
    <property type="entry name" value="HMA"/>
    <property type="match status" value="1"/>
</dbReference>
<evidence type="ECO:0000313" key="2">
    <source>
        <dbReference type="EMBL" id="QFQ01957.1"/>
    </source>
</evidence>
<dbReference type="PROSITE" id="PS50846">
    <property type="entry name" value="HMA_2"/>
    <property type="match status" value="1"/>
</dbReference>
<dbReference type="GO" id="GO:0046872">
    <property type="term" value="F:metal ion binding"/>
    <property type="evidence" value="ECO:0007669"/>
    <property type="project" value="InterPro"/>
</dbReference>
<organism evidence="2 3">
    <name type="scientific">Corynebacterium urogenitale</name>
    <dbReference type="NCBI Taxonomy" id="2487892"/>
    <lineage>
        <taxon>Bacteria</taxon>
        <taxon>Bacillati</taxon>
        <taxon>Actinomycetota</taxon>
        <taxon>Actinomycetes</taxon>
        <taxon>Mycobacteriales</taxon>
        <taxon>Corynebacteriaceae</taxon>
        <taxon>Corynebacterium</taxon>
    </lineage>
</organism>
<dbReference type="KEGG" id="cuo:CUROG_02850"/>
<dbReference type="AlphaFoldDB" id="A0A5J6Z8M0"/>